<keyword evidence="2" id="KW-1185">Reference proteome</keyword>
<name>A0A9N8EL37_9STRA</name>
<reference evidence="1" key="1">
    <citation type="submission" date="2020-06" db="EMBL/GenBank/DDBJ databases">
        <authorList>
            <consortium name="Plant Systems Biology data submission"/>
        </authorList>
    </citation>
    <scope>NUCLEOTIDE SEQUENCE</scope>
    <source>
        <strain evidence="1">D6</strain>
    </source>
</reference>
<dbReference type="AlphaFoldDB" id="A0A9N8EL37"/>
<comment type="caution">
    <text evidence="1">The sequence shown here is derived from an EMBL/GenBank/DDBJ whole genome shotgun (WGS) entry which is preliminary data.</text>
</comment>
<sequence>MFRFVAIQVKDDGTVAAAGDSDGGGDTPATMPPIPRDQQTDAGVGVKVAISPSASGGLTIHIRTKIETWWSFIEAAVIQVGDQMLEVRGREEGEEARYWVNGLEGDENVANDTNLAVMQDALANNLKGFKIIHKKVSKKQQAFRINLNNQGDSVSIRTFKDWVSVNLHVNPKAHNFDGVSGGMMGAYPSGAMLMRNGATIASDPNEFGNEWQVRADEPMLFHDRAGPQHLEKCIMPTAEKTSEERQRGRLGETLITEDDAELACARVSPNSFKQCVFDVLATNDKDMAGAY</sequence>
<accession>A0A9N8EL37</accession>
<dbReference type="Proteomes" id="UP001153069">
    <property type="component" value="Unassembled WGS sequence"/>
</dbReference>
<evidence type="ECO:0000313" key="2">
    <source>
        <dbReference type="Proteomes" id="UP001153069"/>
    </source>
</evidence>
<gene>
    <name evidence="1" type="ORF">SEMRO_1143_G245900.1</name>
</gene>
<evidence type="ECO:0008006" key="3">
    <source>
        <dbReference type="Google" id="ProtNLM"/>
    </source>
</evidence>
<organism evidence="1 2">
    <name type="scientific">Seminavis robusta</name>
    <dbReference type="NCBI Taxonomy" id="568900"/>
    <lineage>
        <taxon>Eukaryota</taxon>
        <taxon>Sar</taxon>
        <taxon>Stramenopiles</taxon>
        <taxon>Ochrophyta</taxon>
        <taxon>Bacillariophyta</taxon>
        <taxon>Bacillariophyceae</taxon>
        <taxon>Bacillariophycidae</taxon>
        <taxon>Naviculales</taxon>
        <taxon>Naviculaceae</taxon>
        <taxon>Seminavis</taxon>
    </lineage>
</organism>
<evidence type="ECO:0000313" key="1">
    <source>
        <dbReference type="EMBL" id="CAB9520879.1"/>
    </source>
</evidence>
<protein>
    <recommendedName>
        <fullName evidence="3">VWFD domain-containing protein</fullName>
    </recommendedName>
</protein>
<proteinExistence type="predicted"/>
<dbReference type="EMBL" id="CAICTM010001141">
    <property type="protein sequence ID" value="CAB9520879.1"/>
    <property type="molecule type" value="Genomic_DNA"/>
</dbReference>